<evidence type="ECO:0000256" key="2">
    <source>
        <dbReference type="SAM" id="MobiDB-lite"/>
    </source>
</evidence>
<comment type="caution">
    <text evidence="3">The sequence shown here is derived from an EMBL/GenBank/DDBJ whole genome shotgun (WGS) entry which is preliminary data.</text>
</comment>
<evidence type="ECO:0000313" key="3">
    <source>
        <dbReference type="EMBL" id="KAK9938581.1"/>
    </source>
</evidence>
<dbReference type="GO" id="GO:0070973">
    <property type="term" value="P:protein localization to endoplasmic reticulum exit site"/>
    <property type="evidence" value="ECO:0007669"/>
    <property type="project" value="UniProtKB-UniRule"/>
</dbReference>
<proteinExistence type="inferred from homology"/>
<feature type="transmembrane region" description="Helical" evidence="1">
    <location>
        <begin position="43"/>
        <end position="64"/>
    </location>
</feature>
<dbReference type="AlphaFoldDB" id="A0AAW1XNX6"/>
<protein>
    <recommendedName>
        <fullName evidence="1">Endoplasmic reticulum transmembrane protein</fullName>
    </recommendedName>
</protein>
<dbReference type="GO" id="GO:0005789">
    <property type="term" value="C:endoplasmic reticulum membrane"/>
    <property type="evidence" value="ECO:0007669"/>
    <property type="project" value="UniProtKB-SubCell"/>
</dbReference>
<dbReference type="Proteomes" id="UP001457282">
    <property type="component" value="Unassembled WGS sequence"/>
</dbReference>
<feature type="transmembrane region" description="Helical" evidence="1">
    <location>
        <begin position="6"/>
        <end position="22"/>
    </location>
</feature>
<organism evidence="3 4">
    <name type="scientific">Rubus argutus</name>
    <name type="common">Southern blackberry</name>
    <dbReference type="NCBI Taxonomy" id="59490"/>
    <lineage>
        <taxon>Eukaryota</taxon>
        <taxon>Viridiplantae</taxon>
        <taxon>Streptophyta</taxon>
        <taxon>Embryophyta</taxon>
        <taxon>Tracheophyta</taxon>
        <taxon>Spermatophyta</taxon>
        <taxon>Magnoliopsida</taxon>
        <taxon>eudicotyledons</taxon>
        <taxon>Gunneridae</taxon>
        <taxon>Pentapetalae</taxon>
        <taxon>rosids</taxon>
        <taxon>fabids</taxon>
        <taxon>Rosales</taxon>
        <taxon>Rosaceae</taxon>
        <taxon>Rosoideae</taxon>
        <taxon>Rosoideae incertae sedis</taxon>
        <taxon>Rubus</taxon>
    </lineage>
</organism>
<keyword evidence="1" id="KW-0813">Transport</keyword>
<keyword evidence="1" id="KW-0472">Membrane</keyword>
<feature type="compositionally biased region" description="Polar residues" evidence="2">
    <location>
        <begin position="135"/>
        <end position="149"/>
    </location>
</feature>
<comment type="similarity">
    <text evidence="1">Belongs to the BCAP29/BCAP31 family.</text>
</comment>
<reference evidence="3 4" key="1">
    <citation type="journal article" date="2023" name="G3 (Bethesda)">
        <title>A chromosome-length genome assembly and annotation of blackberry (Rubus argutus, cv. 'Hillquist').</title>
        <authorList>
            <person name="Bruna T."/>
            <person name="Aryal R."/>
            <person name="Dudchenko O."/>
            <person name="Sargent D.J."/>
            <person name="Mead D."/>
            <person name="Buti M."/>
            <person name="Cavallini A."/>
            <person name="Hytonen T."/>
            <person name="Andres J."/>
            <person name="Pham M."/>
            <person name="Weisz D."/>
            <person name="Mascagni F."/>
            <person name="Usai G."/>
            <person name="Natali L."/>
            <person name="Bassil N."/>
            <person name="Fernandez G.E."/>
            <person name="Lomsadze A."/>
            <person name="Armour M."/>
            <person name="Olukolu B."/>
            <person name="Poorten T."/>
            <person name="Britton C."/>
            <person name="Davik J."/>
            <person name="Ashrafi H."/>
            <person name="Aiden E.L."/>
            <person name="Borodovsky M."/>
            <person name="Worthington M."/>
        </authorList>
    </citation>
    <scope>NUCLEOTIDE SEQUENCE [LARGE SCALE GENOMIC DNA]</scope>
    <source>
        <strain evidence="3">PI 553951</strain>
    </source>
</reference>
<keyword evidence="1" id="KW-0812">Transmembrane</keyword>
<dbReference type="GO" id="GO:0006888">
    <property type="term" value="P:endoplasmic reticulum to Golgi vesicle-mediated transport"/>
    <property type="evidence" value="ECO:0007669"/>
    <property type="project" value="UniProtKB-UniRule"/>
</dbReference>
<feature type="transmembrane region" description="Helical" evidence="1">
    <location>
        <begin position="84"/>
        <end position="106"/>
    </location>
</feature>
<dbReference type="GO" id="GO:0006886">
    <property type="term" value="P:intracellular protein transport"/>
    <property type="evidence" value="ECO:0007669"/>
    <property type="project" value="UniProtKB-UniRule"/>
</dbReference>
<evidence type="ECO:0000313" key="4">
    <source>
        <dbReference type="Proteomes" id="UP001457282"/>
    </source>
</evidence>
<keyword evidence="1" id="KW-1133">Transmembrane helix</keyword>
<keyword evidence="1" id="KW-0653">Protein transport</keyword>
<keyword evidence="4" id="KW-1185">Reference proteome</keyword>
<keyword evidence="1" id="KW-0256">Endoplasmic reticulum</keyword>
<comment type="function">
    <text evidence="1">May play a role in anterograde transport of membrane proteins from the endoplasmic reticulum to the Golgi.</text>
</comment>
<dbReference type="PANTHER" id="PTHR12701:SF42">
    <property type="entry name" value="ENDOPLASMIC RETICULUM TRANSMEMBRANE PROTEIN"/>
    <property type="match status" value="1"/>
</dbReference>
<dbReference type="EMBL" id="JBEDUW010000003">
    <property type="protein sequence ID" value="KAK9938581.1"/>
    <property type="molecule type" value="Genomic_DNA"/>
</dbReference>
<accession>A0AAW1XNX6</accession>
<sequence length="158" mass="18031">MIQVLFILALAEMALIVSLLFRSPLRQLVIMGLDRSKQGRGPLVAKSVGGTILVFFSSTIYSVFNLQKRHSKDAAGFVNPTDEVLMAHRVLEASLIGFSLFLALMIDRLHYYIKELQLLRKYREEQKKLKKESNEQNQIRKSTILTTAQEPKDLKPNN</sequence>
<gene>
    <name evidence="3" type="ORF">M0R45_015310</name>
</gene>
<name>A0AAW1XNX6_RUBAR</name>
<dbReference type="PANTHER" id="PTHR12701">
    <property type="entry name" value="BCR-ASSOCIATED PROTEIN, BAP"/>
    <property type="match status" value="1"/>
</dbReference>
<comment type="subcellular location">
    <subcellularLocation>
        <location evidence="1">Endoplasmic reticulum membrane</location>
        <topology evidence="1">Multi-pass membrane protein</topology>
    </subcellularLocation>
</comment>
<evidence type="ECO:0000256" key="1">
    <source>
        <dbReference type="RuleBase" id="RU367026"/>
    </source>
</evidence>
<keyword evidence="1" id="KW-0931">ER-Golgi transport</keyword>
<dbReference type="InterPro" id="IPR008417">
    <property type="entry name" value="BAP29/BAP31"/>
</dbReference>
<feature type="region of interest" description="Disordered" evidence="2">
    <location>
        <begin position="127"/>
        <end position="158"/>
    </location>
</feature>